<keyword evidence="5" id="KW-1185">Reference proteome</keyword>
<evidence type="ECO:0000256" key="2">
    <source>
        <dbReference type="SAM" id="Phobius"/>
    </source>
</evidence>
<dbReference type="OrthoDB" id="2140105at2759"/>
<dbReference type="EMBL" id="BPQB01000001">
    <property type="protein sequence ID" value="GJE84608.1"/>
    <property type="molecule type" value="Genomic_DNA"/>
</dbReference>
<dbReference type="AlphaFoldDB" id="A0A9P3FXY1"/>
<evidence type="ECO:0000259" key="3">
    <source>
        <dbReference type="Pfam" id="PF12051"/>
    </source>
</evidence>
<dbReference type="PANTHER" id="PTHR34814:SF1">
    <property type="entry name" value="NITROSOGUANIDINE RESISTANCE PROTEIN SNG1"/>
    <property type="match status" value="1"/>
</dbReference>
<dbReference type="GO" id="GO:0016020">
    <property type="term" value="C:membrane"/>
    <property type="evidence" value="ECO:0007669"/>
    <property type="project" value="TreeGrafter"/>
</dbReference>
<feature type="transmembrane region" description="Helical" evidence="2">
    <location>
        <begin position="338"/>
        <end position="359"/>
    </location>
</feature>
<keyword evidence="2" id="KW-1133">Transmembrane helix</keyword>
<organism evidence="4 5">
    <name type="scientific">Phanerochaete sordida</name>
    <dbReference type="NCBI Taxonomy" id="48140"/>
    <lineage>
        <taxon>Eukaryota</taxon>
        <taxon>Fungi</taxon>
        <taxon>Dikarya</taxon>
        <taxon>Basidiomycota</taxon>
        <taxon>Agaricomycotina</taxon>
        <taxon>Agaricomycetes</taxon>
        <taxon>Polyporales</taxon>
        <taxon>Phanerochaetaceae</taxon>
        <taxon>Phanerochaete</taxon>
    </lineage>
</organism>
<sequence>MPGHERQSLDAGWTVSPPADPACRDSAQAHAELAEEDRVPANTLETVVSGGKPQPARSPMDLAKPAELYALQAAPGTHHGFFSYEIAAERRAYVKVVIKVVVLTLVLMWISLPVFWGALSGSPQLTTNLEAWFINRDAARVGNTLWQSFGNTTTPGQHLSWSLIDPVAAGTDADIANAIIQNQAWIAVVIEANATINLSHARANGDPNYDPTKAITVYYAQARQETAVGNFVLPITTQLLTGSVSAYATATAQRYFAQITPGDTVNQTAVQLLSQAPQTISPAISWTMVNLRPYTAPTAQAVTLVGNIFLTIFTFIMTMAHAAARAIIAPRLRLSSYLFLRLAIPFAGYLPLSLSYTLVNLAFGLPYDGKYTLAGGFLLAFMLNYLGMLALGLSLEAMITMLTPKFIPYFLFILIIYNVSPTLLPPELLNPFFAYGQGFPIWNLSQSMRTILFNTTFSIGRAVGVMVAWIILSCTTVLLFTWYMRKRELAELLADDVTSSVLARASQERVVEVVDEEKKM</sequence>
<dbReference type="Proteomes" id="UP000703269">
    <property type="component" value="Unassembled WGS sequence"/>
</dbReference>
<feature type="transmembrane region" description="Helical" evidence="2">
    <location>
        <begin position="462"/>
        <end position="483"/>
    </location>
</feature>
<dbReference type="InterPro" id="IPR022703">
    <property type="entry name" value="DUF3533"/>
</dbReference>
<feature type="transmembrane region" description="Helical" evidence="2">
    <location>
        <begin position="406"/>
        <end position="424"/>
    </location>
</feature>
<feature type="transmembrane region" description="Helical" evidence="2">
    <location>
        <begin position="304"/>
        <end position="326"/>
    </location>
</feature>
<dbReference type="PANTHER" id="PTHR34814">
    <property type="entry name" value="NITROSOGUANIDINE RESISTANCE PROTEIN SNG1"/>
    <property type="match status" value="1"/>
</dbReference>
<protein>
    <submittedName>
        <fullName evidence="4">DUF3533 domain-containing protein</fullName>
    </submittedName>
</protein>
<gene>
    <name evidence="4" type="ORF">PsYK624_006840</name>
</gene>
<reference evidence="4 5" key="1">
    <citation type="submission" date="2021-08" db="EMBL/GenBank/DDBJ databases">
        <title>Draft Genome Sequence of Phanerochaete sordida strain YK-624.</title>
        <authorList>
            <person name="Mori T."/>
            <person name="Dohra H."/>
            <person name="Suzuki T."/>
            <person name="Kawagishi H."/>
            <person name="Hirai H."/>
        </authorList>
    </citation>
    <scope>NUCLEOTIDE SEQUENCE [LARGE SCALE GENOMIC DNA]</scope>
    <source>
        <strain evidence="4 5">YK-624</strain>
    </source>
</reference>
<name>A0A9P3FXY1_9APHY</name>
<feature type="domain" description="DUF3533" evidence="3">
    <location>
        <begin position="101"/>
        <end position="473"/>
    </location>
</feature>
<evidence type="ECO:0000313" key="4">
    <source>
        <dbReference type="EMBL" id="GJE84608.1"/>
    </source>
</evidence>
<dbReference type="InterPro" id="IPR053001">
    <property type="entry name" value="MNNG_permease-like"/>
</dbReference>
<evidence type="ECO:0000256" key="1">
    <source>
        <dbReference type="SAM" id="MobiDB-lite"/>
    </source>
</evidence>
<dbReference type="Pfam" id="PF12051">
    <property type="entry name" value="DUF3533"/>
    <property type="match status" value="1"/>
</dbReference>
<feature type="region of interest" description="Disordered" evidence="1">
    <location>
        <begin position="1"/>
        <end position="22"/>
    </location>
</feature>
<accession>A0A9P3FXY1</accession>
<evidence type="ECO:0000313" key="5">
    <source>
        <dbReference type="Proteomes" id="UP000703269"/>
    </source>
</evidence>
<comment type="caution">
    <text evidence="4">The sequence shown here is derived from an EMBL/GenBank/DDBJ whole genome shotgun (WGS) entry which is preliminary data.</text>
</comment>
<proteinExistence type="predicted"/>
<keyword evidence="2" id="KW-0812">Transmembrane</keyword>
<feature type="transmembrane region" description="Helical" evidence="2">
    <location>
        <begin position="96"/>
        <end position="119"/>
    </location>
</feature>
<feature type="transmembrane region" description="Helical" evidence="2">
    <location>
        <begin position="371"/>
        <end position="394"/>
    </location>
</feature>
<keyword evidence="2" id="KW-0472">Membrane</keyword>